<protein>
    <submittedName>
        <fullName evidence="1">Uncharacterized protein</fullName>
    </submittedName>
</protein>
<evidence type="ECO:0000313" key="1">
    <source>
        <dbReference type="EMBL" id="RPA72468.1"/>
    </source>
</evidence>
<dbReference type="Proteomes" id="UP000275078">
    <property type="component" value="Unassembled WGS sequence"/>
</dbReference>
<dbReference type="AlphaFoldDB" id="A0A3N4HIG5"/>
<gene>
    <name evidence="1" type="ORF">BJ508DRAFT_314703</name>
</gene>
<name>A0A3N4HIG5_ASCIM</name>
<organism evidence="1 2">
    <name type="scientific">Ascobolus immersus RN42</name>
    <dbReference type="NCBI Taxonomy" id="1160509"/>
    <lineage>
        <taxon>Eukaryota</taxon>
        <taxon>Fungi</taxon>
        <taxon>Dikarya</taxon>
        <taxon>Ascomycota</taxon>
        <taxon>Pezizomycotina</taxon>
        <taxon>Pezizomycetes</taxon>
        <taxon>Pezizales</taxon>
        <taxon>Ascobolaceae</taxon>
        <taxon>Ascobolus</taxon>
    </lineage>
</organism>
<evidence type="ECO:0000313" key="2">
    <source>
        <dbReference type="Proteomes" id="UP000275078"/>
    </source>
</evidence>
<proteinExistence type="predicted"/>
<dbReference type="EMBL" id="ML119860">
    <property type="protein sequence ID" value="RPA72468.1"/>
    <property type="molecule type" value="Genomic_DNA"/>
</dbReference>
<keyword evidence="2" id="KW-1185">Reference proteome</keyword>
<accession>A0A3N4HIG5</accession>
<sequence length="400" mass="46573">METESRTVHVVPSRRPTMEITTMRGFLCALMLLLSGKGLYLQETTNTSFISMPWKRKSMYTLQLWPFHPSTTTDVGTYTYCEDPTVKMRFHCPIHPPSPAIPWQPPKGYPSIVLSEAELDVRVRWHESEGYLHIGQGMYARGEGDTFARDWPDAIWNHRYMDGFRGYQGRNSGAPLPVAVIQSDRRKRKEVWDRQSWGQRIIGAPLQLQLFATTRLHSIRFQMQKVSNRWHQFSQSSEAGTEPLKLHNPHDWQSWRVHDYLDGTLYAAFDTDHPGNVTVADMTDVTWNDGFQCGARPSEWVSGTRYGIYKPQPGDEEYDWWVDHDWDTNEEKWDIVAMREKHDDVFYTKVSDWPDMVWNGRLYRPSGGNPRIWGVQSKKGNGIVPWMLLYAEEKKSTPEI</sequence>
<reference evidence="1 2" key="1">
    <citation type="journal article" date="2018" name="Nat. Ecol. Evol.">
        <title>Pezizomycetes genomes reveal the molecular basis of ectomycorrhizal truffle lifestyle.</title>
        <authorList>
            <person name="Murat C."/>
            <person name="Payen T."/>
            <person name="Noel B."/>
            <person name="Kuo A."/>
            <person name="Morin E."/>
            <person name="Chen J."/>
            <person name="Kohler A."/>
            <person name="Krizsan K."/>
            <person name="Balestrini R."/>
            <person name="Da Silva C."/>
            <person name="Montanini B."/>
            <person name="Hainaut M."/>
            <person name="Levati E."/>
            <person name="Barry K.W."/>
            <person name="Belfiori B."/>
            <person name="Cichocki N."/>
            <person name="Clum A."/>
            <person name="Dockter R.B."/>
            <person name="Fauchery L."/>
            <person name="Guy J."/>
            <person name="Iotti M."/>
            <person name="Le Tacon F."/>
            <person name="Lindquist E.A."/>
            <person name="Lipzen A."/>
            <person name="Malagnac F."/>
            <person name="Mello A."/>
            <person name="Molinier V."/>
            <person name="Miyauchi S."/>
            <person name="Poulain J."/>
            <person name="Riccioni C."/>
            <person name="Rubini A."/>
            <person name="Sitrit Y."/>
            <person name="Splivallo R."/>
            <person name="Traeger S."/>
            <person name="Wang M."/>
            <person name="Zifcakova L."/>
            <person name="Wipf D."/>
            <person name="Zambonelli A."/>
            <person name="Paolocci F."/>
            <person name="Nowrousian M."/>
            <person name="Ottonello S."/>
            <person name="Baldrian P."/>
            <person name="Spatafora J.W."/>
            <person name="Henrissat B."/>
            <person name="Nagy L.G."/>
            <person name="Aury J.M."/>
            <person name="Wincker P."/>
            <person name="Grigoriev I.V."/>
            <person name="Bonfante P."/>
            <person name="Martin F.M."/>
        </authorList>
    </citation>
    <scope>NUCLEOTIDE SEQUENCE [LARGE SCALE GENOMIC DNA]</scope>
    <source>
        <strain evidence="1 2">RN42</strain>
    </source>
</reference>